<accession>W9C8P2</accession>
<feature type="region of interest" description="Disordered" evidence="1">
    <location>
        <begin position="1"/>
        <end position="99"/>
    </location>
</feature>
<dbReference type="Proteomes" id="UP000019487">
    <property type="component" value="Unassembled WGS sequence"/>
</dbReference>
<protein>
    <submittedName>
        <fullName evidence="2">Uncharacterized protein</fullName>
    </submittedName>
</protein>
<feature type="compositionally biased region" description="Pro residues" evidence="1">
    <location>
        <begin position="57"/>
        <end position="71"/>
    </location>
</feature>
<name>W9C8P2_SCLBF</name>
<dbReference type="OrthoDB" id="5370011at2759"/>
<sequence length="362" mass="40493">MSSLTHGTSAIPIDDKKKGLSRVFGRMKTVLRRSDGSRRLTFAGKASTTSVPKITAPRPPTPTPTPTPTPASKPTSKPKETPVPTGAIKPKQTQTSISPQPIQVSRAEINAERARKLGERFQLQIEAHEWQTLDGEKDAWRVEKPIRVRIHRTCHKCNMTFGALKICANCEHPRCTKCPRYPLKKKEKGKTAVAIMGPIPVVVEREGKEIGKLRLTLPSHKIGGQPLVKKKPMQRVRRTCHECSSLYLIGSKICATCSHTRCADCPRNPSKKKKYPDGYPGDQPSSITLKFACHVCDKTYPILDPEIPSSSIQECRCCKHVKCDMCKIALPRKVIPEPDPEVLERVEERLRGLSIRHRTMVR</sequence>
<keyword evidence="3" id="KW-1185">Reference proteome</keyword>
<evidence type="ECO:0000313" key="3">
    <source>
        <dbReference type="Proteomes" id="UP000019487"/>
    </source>
</evidence>
<evidence type="ECO:0000256" key="1">
    <source>
        <dbReference type="SAM" id="MobiDB-lite"/>
    </source>
</evidence>
<comment type="caution">
    <text evidence="2">The sequence shown here is derived from an EMBL/GenBank/DDBJ whole genome shotgun (WGS) entry which is preliminary data.</text>
</comment>
<proteinExistence type="predicted"/>
<organism evidence="2 3">
    <name type="scientific">Sclerotinia borealis (strain F-4128)</name>
    <dbReference type="NCBI Taxonomy" id="1432307"/>
    <lineage>
        <taxon>Eukaryota</taxon>
        <taxon>Fungi</taxon>
        <taxon>Dikarya</taxon>
        <taxon>Ascomycota</taxon>
        <taxon>Pezizomycotina</taxon>
        <taxon>Leotiomycetes</taxon>
        <taxon>Helotiales</taxon>
        <taxon>Sclerotiniaceae</taxon>
        <taxon>Sclerotinia</taxon>
    </lineage>
</organism>
<dbReference type="EMBL" id="AYSA01000563">
    <property type="protein sequence ID" value="ESZ90915.1"/>
    <property type="molecule type" value="Genomic_DNA"/>
</dbReference>
<reference evidence="2 3" key="1">
    <citation type="journal article" date="2014" name="Genome Announc.">
        <title>Draft genome sequence of Sclerotinia borealis, a psychrophilic plant pathogenic fungus.</title>
        <authorList>
            <person name="Mardanov A.V."/>
            <person name="Beletsky A.V."/>
            <person name="Kadnikov V.V."/>
            <person name="Ignatov A.N."/>
            <person name="Ravin N.V."/>
        </authorList>
    </citation>
    <scope>NUCLEOTIDE SEQUENCE [LARGE SCALE GENOMIC DNA]</scope>
    <source>
        <strain evidence="3">F-4157</strain>
    </source>
</reference>
<gene>
    <name evidence="2" type="ORF">SBOR_8706</name>
</gene>
<dbReference type="HOGENOM" id="CLU_047721_0_0_1"/>
<evidence type="ECO:0000313" key="2">
    <source>
        <dbReference type="EMBL" id="ESZ90915.1"/>
    </source>
</evidence>
<dbReference type="AlphaFoldDB" id="W9C8P2"/>